<proteinExistence type="predicted"/>
<organism evidence="1">
    <name type="scientific">marine sediment metagenome</name>
    <dbReference type="NCBI Taxonomy" id="412755"/>
    <lineage>
        <taxon>unclassified sequences</taxon>
        <taxon>metagenomes</taxon>
        <taxon>ecological metagenomes</taxon>
    </lineage>
</organism>
<accession>A0A0F9Y2N8</accession>
<name>A0A0F9Y2N8_9ZZZZ</name>
<protein>
    <submittedName>
        <fullName evidence="1">Uncharacterized protein</fullName>
    </submittedName>
</protein>
<sequence>MSLIRNSDVLWYHPLDDFTEYIKDHVWDFSTGNVLFSGGIILSGYTRDSTSLTETSLLEDLAGAGYTDIDGGTSLTICFWASGFYENNSYTRSITPGWTSANITKNGVGLWKSNSNVLSVRLRRNNFEVSNLTVPIKPTDSGWNFAVLNVTKEGVDWRSRVSFNGSGWQDLGTGESNAAFSSNSRMKLEMNDTSDERFVIDEVVTWKDTDLFTSTELSNLYELANTYDLSMDQYTNTFGTPISSGISCFIHGSAQVEGSATLFISAQTVNQSANLSIEGHVHTSGNSSLYIEGGLRTSSQSSTLWIKGREQISGNSTLFIEGAAIPVSGSADLFMHGLTITSGSASLYITGPVLSSDNADCFINGFAIASGTSTLYIKGQFPNIDAIVSVVANTPTINANLFIYGTPSGESQTFFTNNNATLFIKDDGSDTTVDVSVSSFVKVADAIAVEISGTWSSFVKVGNISSLSTDFYINAHASGSNPHGVQVSTSETLFVAGFGNTLDDGYFVSILDVDVFTRVHLGSNGSLDMYVSGVLGVVQTSAESNLYTFGIQGIQSGSKSLYVIGNNIYDDSFSLFVFGIQGVFSGSVPLYLEVTNIGLFDQDTTLYAHGF</sequence>
<reference evidence="1" key="1">
    <citation type="journal article" date="2015" name="Nature">
        <title>Complex archaea that bridge the gap between prokaryotes and eukaryotes.</title>
        <authorList>
            <person name="Spang A."/>
            <person name="Saw J.H."/>
            <person name="Jorgensen S.L."/>
            <person name="Zaremba-Niedzwiedzka K."/>
            <person name="Martijn J."/>
            <person name="Lind A.E."/>
            <person name="van Eijk R."/>
            <person name="Schleper C."/>
            <person name="Guy L."/>
            <person name="Ettema T.J."/>
        </authorList>
    </citation>
    <scope>NUCLEOTIDE SEQUENCE</scope>
</reference>
<dbReference type="AlphaFoldDB" id="A0A0F9Y2N8"/>
<gene>
    <name evidence="1" type="ORF">LCGC14_0141580</name>
</gene>
<comment type="caution">
    <text evidence="1">The sequence shown here is derived from an EMBL/GenBank/DDBJ whole genome shotgun (WGS) entry which is preliminary data.</text>
</comment>
<dbReference type="EMBL" id="LAZR01000049">
    <property type="protein sequence ID" value="KKN98913.1"/>
    <property type="molecule type" value="Genomic_DNA"/>
</dbReference>
<evidence type="ECO:0000313" key="1">
    <source>
        <dbReference type="EMBL" id="KKN98913.1"/>
    </source>
</evidence>